<proteinExistence type="predicted"/>
<evidence type="ECO:0000313" key="2">
    <source>
        <dbReference type="Proteomes" id="UP000263742"/>
    </source>
</evidence>
<organism evidence="1 2">
    <name type="scientific">Dickeya phage vB_DsoM_JA13</name>
    <dbReference type="NCBI Taxonomy" id="2283030"/>
    <lineage>
        <taxon>Viruses</taxon>
        <taxon>Duplodnaviria</taxon>
        <taxon>Heunggongvirae</taxon>
        <taxon>Uroviricota</taxon>
        <taxon>Caudoviricetes</taxon>
        <taxon>Salmondvirus</taxon>
        <taxon>Salmondvirus JA11</taxon>
    </lineage>
</organism>
<sequence length="168" mass="18491">MKTFPEVFGSNTFASQIEPSSLAIMIAAAGFNLTGARNIIEDAYQYNDSRAANIARSFADCAQFVQRCYRRNPLARIEILSTVPEGAPCSAIVVSQSGEILFDPKQASFAYCLGNYKYGYNVGNTVVEYVVVGSSTIRSAVDSLSNAGFWVDRAWDWDEPKPRANDYL</sequence>
<protein>
    <submittedName>
        <fullName evidence="1">Uncharacterized protein</fullName>
    </submittedName>
</protein>
<reference evidence="1 2" key="1">
    <citation type="journal article" date="2018" name="Front. Microbiol.">
        <title>Jumbo Bacteriophages Are Represented Within an Increasing Diversity of Environmental Viruses Infecting the Emerging Phytopathogen, Dickeya solani.</title>
        <authorList>
            <person name="Day A.W."/>
            <person name="Ahn J."/>
            <person name="Salmond G.P.C."/>
        </authorList>
    </citation>
    <scope>NUCLEOTIDE SEQUENCE [LARGE SCALE GENOMIC DNA]</scope>
</reference>
<dbReference type="EMBL" id="MH460460">
    <property type="protein sequence ID" value="AXG66513.1"/>
    <property type="molecule type" value="Genomic_DNA"/>
</dbReference>
<evidence type="ECO:0000313" key="1">
    <source>
        <dbReference type="EMBL" id="AXG66513.1"/>
    </source>
</evidence>
<name>A0A384ZW85_9CAUD</name>
<accession>A0A384ZW85</accession>
<gene>
    <name evidence="1" type="ORF">JA13_110</name>
</gene>
<dbReference type="Proteomes" id="UP000263742">
    <property type="component" value="Segment"/>
</dbReference>